<reference evidence="1" key="1">
    <citation type="submission" date="2017-05" db="UniProtKB">
        <authorList>
            <consortium name="EnsemblMetazoa"/>
        </authorList>
    </citation>
    <scope>IDENTIFICATION</scope>
</reference>
<dbReference type="EnsemblMetazoa" id="Aqu2.1.25476_001">
    <property type="protein sequence ID" value="Aqu2.1.25476_001"/>
    <property type="gene ID" value="Aqu2.1.25476"/>
</dbReference>
<protein>
    <recommendedName>
        <fullName evidence="2">Reverse transcriptase domain-containing protein</fullName>
    </recommendedName>
</protein>
<name>A0A1X7UDA1_AMPQE</name>
<sequence length="76" mass="8551">EDPLSMFIYAIGTIPLIRTIHHPTGGVKIWFADDSSACAPLSSLEKWLRKLMDVGPQFGYHPEPRKSFPVVKNNDI</sequence>
<proteinExistence type="predicted"/>
<dbReference type="AlphaFoldDB" id="A0A1X7UDA1"/>
<accession>A0A1X7UDA1</accession>
<dbReference type="InParanoid" id="A0A1X7UDA1"/>
<evidence type="ECO:0000313" key="1">
    <source>
        <dbReference type="EnsemblMetazoa" id="Aqu2.1.25476_001"/>
    </source>
</evidence>
<organism evidence="1">
    <name type="scientific">Amphimedon queenslandica</name>
    <name type="common">Sponge</name>
    <dbReference type="NCBI Taxonomy" id="400682"/>
    <lineage>
        <taxon>Eukaryota</taxon>
        <taxon>Metazoa</taxon>
        <taxon>Porifera</taxon>
        <taxon>Demospongiae</taxon>
        <taxon>Heteroscleromorpha</taxon>
        <taxon>Haplosclerida</taxon>
        <taxon>Niphatidae</taxon>
        <taxon>Amphimedon</taxon>
    </lineage>
</organism>
<evidence type="ECO:0008006" key="2">
    <source>
        <dbReference type="Google" id="ProtNLM"/>
    </source>
</evidence>